<evidence type="ECO:0000313" key="2">
    <source>
        <dbReference type="Proteomes" id="UP000196005"/>
    </source>
</evidence>
<dbReference type="RefSeq" id="WP_087439708.1">
    <property type="nucleotide sequence ID" value="NZ_CP021416.1"/>
</dbReference>
<dbReference type="OrthoDB" id="757934at2"/>
<evidence type="ECO:0000313" key="1">
    <source>
        <dbReference type="EMBL" id="ARU50044.1"/>
    </source>
</evidence>
<dbReference type="AlphaFoldDB" id="A0A1Y0HRW0"/>
<accession>A0A1Y0HRW0</accession>
<proteinExistence type="predicted"/>
<dbReference type="Proteomes" id="UP000196005">
    <property type="component" value="Chromosome"/>
</dbReference>
<sequence>MRKIALFAHDAGGAEILLELLKASLQVGEFRIFSLVDSPCYTLIKTKKLKHFWHKITPEKNDIEAKLALFKPSIVLYGTGWQNHFEYYFLDYTKAHNIPSVAFLDHWTNYRERFGYPEKNWENNLPPFIAAHDQTSFDKAKTLGLPNIIAIKNYALAAQHKEAQSVLANIPENDTLLFLSEPTAKVATRSFGDAYGWGFTEKEVFTDILTFKKKFGCKNILIRLHPSDTHEVYQAIDPSATFSHSTLLEDIAHAKVVIGIDTVALYTAYLLGKYVLSYIPSNTRECCVPLPKENQLKRLEHFKILQLKTIKENPENFGMDFALFLEKQL</sequence>
<name>A0A1Y0HRW0_9BACT</name>
<dbReference type="KEGG" id="suls:Sdiek1_2902"/>
<keyword evidence="2" id="KW-1185">Reference proteome</keyword>
<organism evidence="1 2">
    <name type="scientific">Sulfurospirillum diekertiae</name>
    <dbReference type="NCBI Taxonomy" id="1854492"/>
    <lineage>
        <taxon>Bacteria</taxon>
        <taxon>Pseudomonadati</taxon>
        <taxon>Campylobacterota</taxon>
        <taxon>Epsilonproteobacteria</taxon>
        <taxon>Campylobacterales</taxon>
        <taxon>Sulfurospirillaceae</taxon>
        <taxon>Sulfurospirillum</taxon>
    </lineage>
</organism>
<reference evidence="2" key="1">
    <citation type="submission" date="2017-05" db="EMBL/GenBank/DDBJ databases">
        <title>Dechlorination kinetics govern the competition between two new strains of the genus Sulfurospirillum.</title>
        <authorList>
            <person name="Buttet G.F."/>
            <person name="Murray A.M."/>
            <person name="Goris T."/>
            <person name="Burion M."/>
            <person name="Lin B."/>
            <person name="Rolle M."/>
            <person name="Maillard J."/>
        </authorList>
    </citation>
    <scope>NUCLEOTIDE SEQUENCE [LARGE SCALE GENOMIC DNA]</scope>
    <source>
        <strain evidence="2">SL2-1</strain>
    </source>
</reference>
<gene>
    <name evidence="1" type="ORF">Sdiek1_2902</name>
</gene>
<protein>
    <submittedName>
        <fullName evidence="1">Uncharacterized protein</fullName>
    </submittedName>
</protein>
<dbReference type="EMBL" id="CP021416">
    <property type="protein sequence ID" value="ARU50044.1"/>
    <property type="molecule type" value="Genomic_DNA"/>
</dbReference>